<dbReference type="AlphaFoldDB" id="A0A5Q6RPS1"/>
<dbReference type="Proteomes" id="UP000307768">
    <property type="component" value="Unassembled WGS sequence"/>
</dbReference>
<dbReference type="OrthoDB" id="25106at2"/>
<name>A0A5Q6RPS1_9ACTN</name>
<dbReference type="EMBL" id="VDFQ02000006">
    <property type="protein sequence ID" value="KAA1420007.1"/>
    <property type="molecule type" value="Genomic_DNA"/>
</dbReference>
<proteinExistence type="predicted"/>
<evidence type="ECO:0000256" key="9">
    <source>
        <dbReference type="ARBA" id="ARBA00034078"/>
    </source>
</evidence>
<dbReference type="GO" id="GO:0046872">
    <property type="term" value="F:metal ion binding"/>
    <property type="evidence" value="ECO:0007669"/>
    <property type="project" value="UniProtKB-KW"/>
</dbReference>
<evidence type="ECO:0000256" key="2">
    <source>
        <dbReference type="ARBA" id="ARBA00015816"/>
    </source>
</evidence>
<dbReference type="CDD" id="cd03467">
    <property type="entry name" value="Rieske"/>
    <property type="match status" value="1"/>
</dbReference>
<protein>
    <recommendedName>
        <fullName evidence="2">Cytochrome bc1 complex Rieske iron-sulfur subunit</fullName>
    </recommendedName>
    <alternativeName>
        <fullName evidence="8">Cytochrome bc1 reductase complex subunit QcrA</fullName>
    </alternativeName>
</protein>
<dbReference type="GO" id="GO:0051537">
    <property type="term" value="F:2 iron, 2 sulfur cluster binding"/>
    <property type="evidence" value="ECO:0007669"/>
    <property type="project" value="UniProtKB-KW"/>
</dbReference>
<feature type="domain" description="Rieske" evidence="11">
    <location>
        <begin position="74"/>
        <end position="166"/>
    </location>
</feature>
<evidence type="ECO:0000256" key="8">
    <source>
        <dbReference type="ARBA" id="ARBA00029586"/>
    </source>
</evidence>
<keyword evidence="3" id="KW-0001">2Fe-2S</keyword>
<evidence type="ECO:0000256" key="4">
    <source>
        <dbReference type="ARBA" id="ARBA00022723"/>
    </source>
</evidence>
<evidence type="ECO:0000259" key="11">
    <source>
        <dbReference type="PROSITE" id="PS51296"/>
    </source>
</evidence>
<dbReference type="PRINTS" id="PR00162">
    <property type="entry name" value="RIESKE"/>
</dbReference>
<dbReference type="PROSITE" id="PS51318">
    <property type="entry name" value="TAT"/>
    <property type="match status" value="1"/>
</dbReference>
<comment type="caution">
    <text evidence="12">The sequence shown here is derived from an EMBL/GenBank/DDBJ whole genome shotgun (WGS) entry which is preliminary data.</text>
</comment>
<dbReference type="InterPro" id="IPR036922">
    <property type="entry name" value="Rieske_2Fe-2S_sf"/>
</dbReference>
<dbReference type="Pfam" id="PF00355">
    <property type="entry name" value="Rieske"/>
    <property type="match status" value="1"/>
</dbReference>
<dbReference type="PROSITE" id="PS51296">
    <property type="entry name" value="RIESKE"/>
    <property type="match status" value="1"/>
</dbReference>
<comment type="cofactor">
    <cofactor evidence="9">
        <name>[2Fe-2S] cluster</name>
        <dbReference type="ChEBI" id="CHEBI:190135"/>
    </cofactor>
</comment>
<dbReference type="InterPro" id="IPR006311">
    <property type="entry name" value="TAT_signal"/>
</dbReference>
<dbReference type="RefSeq" id="WP_149771231.1">
    <property type="nucleotide sequence ID" value="NZ_VDFQ02000006.1"/>
</dbReference>
<evidence type="ECO:0000256" key="1">
    <source>
        <dbReference type="ARBA" id="ARBA00002494"/>
    </source>
</evidence>
<evidence type="ECO:0000256" key="6">
    <source>
        <dbReference type="ARBA" id="ARBA00023014"/>
    </source>
</evidence>
<feature type="compositionally biased region" description="Low complexity" evidence="10">
    <location>
        <begin position="44"/>
        <end position="67"/>
    </location>
</feature>
<dbReference type="InterPro" id="IPR014349">
    <property type="entry name" value="Rieske_Fe-S_prot"/>
</dbReference>
<organism evidence="12 13">
    <name type="scientific">Mumia zhuanghuii</name>
    <dbReference type="NCBI Taxonomy" id="2585211"/>
    <lineage>
        <taxon>Bacteria</taxon>
        <taxon>Bacillati</taxon>
        <taxon>Actinomycetota</taxon>
        <taxon>Actinomycetes</taxon>
        <taxon>Propionibacteriales</taxon>
        <taxon>Nocardioidaceae</taxon>
        <taxon>Mumia</taxon>
    </lineage>
</organism>
<dbReference type="GO" id="GO:0016705">
    <property type="term" value="F:oxidoreductase activity, acting on paired donors, with incorporation or reduction of molecular oxygen"/>
    <property type="evidence" value="ECO:0007669"/>
    <property type="project" value="UniProtKB-ARBA"/>
</dbReference>
<dbReference type="GO" id="GO:0016020">
    <property type="term" value="C:membrane"/>
    <property type="evidence" value="ECO:0007669"/>
    <property type="project" value="InterPro"/>
</dbReference>
<evidence type="ECO:0000256" key="5">
    <source>
        <dbReference type="ARBA" id="ARBA00023004"/>
    </source>
</evidence>
<feature type="region of interest" description="Disordered" evidence="10">
    <location>
        <begin position="38"/>
        <end position="84"/>
    </location>
</feature>
<gene>
    <name evidence="12" type="ORF">FE697_019190</name>
</gene>
<accession>A0A5Q6RPS1</accession>
<dbReference type="PANTHER" id="PTHR10134">
    <property type="entry name" value="CYTOCHROME B-C1 COMPLEX SUBUNIT RIESKE, MITOCHONDRIAL"/>
    <property type="match status" value="1"/>
</dbReference>
<dbReference type="InterPro" id="IPR005805">
    <property type="entry name" value="Rieske_Fe-S_prot_C"/>
</dbReference>
<dbReference type="GO" id="GO:0004497">
    <property type="term" value="F:monooxygenase activity"/>
    <property type="evidence" value="ECO:0007669"/>
    <property type="project" value="UniProtKB-ARBA"/>
</dbReference>
<keyword evidence="5" id="KW-0408">Iron</keyword>
<dbReference type="Gene3D" id="2.102.10.10">
    <property type="entry name" value="Rieske [2Fe-2S] iron-sulphur domain"/>
    <property type="match status" value="1"/>
</dbReference>
<keyword evidence="6" id="KW-0411">Iron-sulfur</keyword>
<evidence type="ECO:0000313" key="12">
    <source>
        <dbReference type="EMBL" id="KAA1420007.1"/>
    </source>
</evidence>
<dbReference type="InterPro" id="IPR017941">
    <property type="entry name" value="Rieske_2Fe-2S"/>
</dbReference>
<sequence length="167" mass="16611">MTDNRSTASSIRRRTVIHGAGAVGGTVVAGGLLAACGSDGGSSSGETSAPPAESATSPAPEATTEGGATTGGGTELGPASDVQVGSGRFYESEKVIVTQPTEGTFKGFSSVCTHQGCAVSMVEDAVMICPCHGSEFSISDGAPSEGPAEQPLESREVRVDGDTIFLV</sequence>
<reference evidence="12 13" key="1">
    <citation type="submission" date="2019-09" db="EMBL/GenBank/DDBJ databases">
        <title>Mumia zhuanghuii sp. nov. isolated from the intestinal contents of plateau pika (Ochotona curzoniae) in the Qinghai-Tibet plateau of China.</title>
        <authorList>
            <person name="Tian Z."/>
        </authorList>
    </citation>
    <scope>NUCLEOTIDE SEQUENCE [LARGE SCALE GENOMIC DNA]</scope>
    <source>
        <strain evidence="13">350</strain>
    </source>
</reference>
<evidence type="ECO:0000256" key="10">
    <source>
        <dbReference type="SAM" id="MobiDB-lite"/>
    </source>
</evidence>
<comment type="function">
    <text evidence="1">Iron-sulfur subunit of the cytochrome bc1 complex, an essential component of the respiratory electron transport chain required for ATP synthesis. The bc1 complex catalyzes the oxidation of menaquinol and the reduction of cytochrome c in the respiratory chain. The bc1 complex operates through a Q-cycle mechanism that couples electron transfer to generation of the proton gradient that drives ATP synthesis.</text>
</comment>
<evidence type="ECO:0000256" key="3">
    <source>
        <dbReference type="ARBA" id="ARBA00022714"/>
    </source>
</evidence>
<dbReference type="SUPFAM" id="SSF50022">
    <property type="entry name" value="ISP domain"/>
    <property type="match status" value="1"/>
</dbReference>
<keyword evidence="7" id="KW-1015">Disulfide bond</keyword>
<evidence type="ECO:0000313" key="13">
    <source>
        <dbReference type="Proteomes" id="UP000307768"/>
    </source>
</evidence>
<keyword evidence="4" id="KW-0479">Metal-binding</keyword>
<dbReference type="FunFam" id="2.102.10.10:FF:000016">
    <property type="entry name" value="Nitrite reductase/ring-hydroxylating ferredoxin subunit"/>
    <property type="match status" value="1"/>
</dbReference>
<evidence type="ECO:0000256" key="7">
    <source>
        <dbReference type="ARBA" id="ARBA00023157"/>
    </source>
</evidence>